<comment type="catalytic activity">
    <reaction evidence="1">
        <text>L-threonyl-[protein] + ATP = 3-O-(5'-adenylyl)-L-threonyl-[protein] + diphosphate</text>
        <dbReference type="Rhea" id="RHEA:54292"/>
        <dbReference type="Rhea" id="RHEA-COMP:11060"/>
        <dbReference type="Rhea" id="RHEA-COMP:13847"/>
        <dbReference type="ChEBI" id="CHEBI:30013"/>
        <dbReference type="ChEBI" id="CHEBI:30616"/>
        <dbReference type="ChEBI" id="CHEBI:33019"/>
        <dbReference type="ChEBI" id="CHEBI:138113"/>
        <dbReference type="EC" id="2.7.7.108"/>
    </reaction>
</comment>
<name>A0A4Z0LZF2_9GAMM</name>
<dbReference type="PIRSF" id="PIRSF038925">
    <property type="entry name" value="AMP-prot_trans"/>
    <property type="match status" value="1"/>
</dbReference>
<evidence type="ECO:0000313" key="7">
    <source>
        <dbReference type="Proteomes" id="UP000298050"/>
    </source>
</evidence>
<feature type="binding site" evidence="4">
    <location>
        <begin position="225"/>
        <end position="232"/>
    </location>
    <ligand>
        <name>ATP</name>
        <dbReference type="ChEBI" id="CHEBI:30616"/>
    </ligand>
</feature>
<evidence type="ECO:0000256" key="1">
    <source>
        <dbReference type="PIRNR" id="PIRNR038925"/>
    </source>
</evidence>
<keyword evidence="1 2" id="KW-0547">Nucleotide-binding</keyword>
<dbReference type="PROSITE" id="PS51459">
    <property type="entry name" value="FIDO"/>
    <property type="match status" value="1"/>
</dbReference>
<dbReference type="InterPro" id="IPR003812">
    <property type="entry name" value="Fido"/>
</dbReference>
<dbReference type="GO" id="GO:0000287">
    <property type="term" value="F:magnesium ion binding"/>
    <property type="evidence" value="ECO:0007669"/>
    <property type="project" value="UniProtKB-UniRule"/>
</dbReference>
<dbReference type="Pfam" id="PF13784">
    <property type="entry name" value="Fic_N"/>
    <property type="match status" value="1"/>
</dbReference>
<dbReference type="EMBL" id="SRLE01000009">
    <property type="protein sequence ID" value="TGD72641.1"/>
    <property type="molecule type" value="Genomic_DNA"/>
</dbReference>
<comment type="caution">
    <text evidence="6">The sequence shown here is derived from an EMBL/GenBank/DDBJ whole genome shotgun (WGS) entry which is preliminary data.</text>
</comment>
<protein>
    <recommendedName>
        <fullName evidence="1">Protein adenylyltransferase</fullName>
        <ecNumber evidence="1">2.7.7.108</ecNumber>
    </recommendedName>
    <alternativeName>
        <fullName evidence="1">AMPylator</fullName>
    </alternativeName>
</protein>
<accession>A0A4Z0LZF2</accession>
<sequence>MDTSKFTDEQTGQLVTVPVSTGKDRAFVPNPLYPDWQIPQEIWALLADAKMALGRLDGVGRRLPNPELLLSPLRSREALRSSSLEGTYATPKELLLFELEPVVPATSGDKANAQLEVSNYGRALREGFNALQEYPLSLSLIRNLHQWLLEGVRGDDKSPGKFRETQVHIGSGRRFIPPPPTHLSQCLQELDAKLRPEEQGQREYDSLIMCYLLHYQFETIHPFRDGNGRVGRLILALTTWKWCGLSMPWLYMSPFFERYKDEYINNLFNVSARGDWSAWIEFCLKGTIVQAEDAIARCDALIYLRDDWIAKITQGNIRLVTLIDSLFTRPILTTTIVRQLTGVSQPTAQSDIDKLVEAQFLVPIDGTLRPVVYAAPQILDIAYGEPADI</sequence>
<dbReference type="InterPro" id="IPR026287">
    <property type="entry name" value="SoFic-like"/>
</dbReference>
<dbReference type="Gene3D" id="1.10.3290.10">
    <property type="entry name" value="Fido-like domain"/>
    <property type="match status" value="1"/>
</dbReference>
<reference evidence="6 7" key="1">
    <citation type="submission" date="2019-04" db="EMBL/GenBank/DDBJ databases">
        <title>Taxonomy of novel Haliea sp. from mangrove soil of West Coast of India.</title>
        <authorList>
            <person name="Verma A."/>
            <person name="Kumar P."/>
            <person name="Krishnamurthi S."/>
        </authorList>
    </citation>
    <scope>NUCLEOTIDE SEQUENCE [LARGE SCALE GENOMIC DNA]</scope>
    <source>
        <strain evidence="6 7">SAOS-164</strain>
    </source>
</reference>
<dbReference type="SUPFAM" id="SSF140931">
    <property type="entry name" value="Fic-like"/>
    <property type="match status" value="1"/>
</dbReference>
<evidence type="ECO:0000259" key="5">
    <source>
        <dbReference type="PROSITE" id="PS51459"/>
    </source>
</evidence>
<comment type="function">
    <text evidence="1">Adenylyltransferase that mediates the addition of adenosine 5'-monophosphate (AMP) to specific residues of target proteins.</text>
</comment>
<evidence type="ECO:0000256" key="3">
    <source>
        <dbReference type="PIRSR" id="PIRSR640198-1"/>
    </source>
</evidence>
<feature type="domain" description="Fido" evidence="5">
    <location>
        <begin position="136"/>
        <end position="285"/>
    </location>
</feature>
<dbReference type="AlphaFoldDB" id="A0A4Z0LZF2"/>
<dbReference type="InterPro" id="IPR036597">
    <property type="entry name" value="Fido-like_dom_sf"/>
</dbReference>
<comment type="subunit">
    <text evidence="1">Homodimer.</text>
</comment>
<dbReference type="GO" id="GO:0005524">
    <property type="term" value="F:ATP binding"/>
    <property type="evidence" value="ECO:0007669"/>
    <property type="project" value="UniProtKB-UniRule"/>
</dbReference>
<evidence type="ECO:0000313" key="6">
    <source>
        <dbReference type="EMBL" id="TGD72641.1"/>
    </source>
</evidence>
<dbReference type="PANTHER" id="PTHR13504">
    <property type="entry name" value="FIDO DOMAIN-CONTAINING PROTEIN DDB_G0283145"/>
    <property type="match status" value="1"/>
</dbReference>
<dbReference type="Pfam" id="PF02661">
    <property type="entry name" value="Fic"/>
    <property type="match status" value="1"/>
</dbReference>
<gene>
    <name evidence="6" type="ORF">E4634_14050</name>
</gene>
<organism evidence="6 7">
    <name type="scientific">Mangrovimicrobium sediminis</name>
    <dbReference type="NCBI Taxonomy" id="2562682"/>
    <lineage>
        <taxon>Bacteria</taxon>
        <taxon>Pseudomonadati</taxon>
        <taxon>Pseudomonadota</taxon>
        <taxon>Gammaproteobacteria</taxon>
        <taxon>Cellvibrionales</taxon>
        <taxon>Halieaceae</taxon>
        <taxon>Mangrovimicrobium</taxon>
    </lineage>
</organism>
<feature type="binding site" evidence="2">
    <location>
        <position position="221"/>
    </location>
    <ligand>
        <name>ATP</name>
        <dbReference type="ChEBI" id="CHEBI:30616"/>
    </ligand>
</feature>
<dbReference type="OrthoDB" id="9807853at2"/>
<feature type="active site" evidence="3">
    <location>
        <position position="221"/>
    </location>
</feature>
<proteinExistence type="predicted"/>
<evidence type="ECO:0000256" key="2">
    <source>
        <dbReference type="PIRSR" id="PIRSR038925-1"/>
    </source>
</evidence>
<dbReference type="GO" id="GO:0042803">
    <property type="term" value="F:protein homodimerization activity"/>
    <property type="evidence" value="ECO:0007669"/>
    <property type="project" value="UniProtKB-UniRule"/>
</dbReference>
<keyword evidence="7" id="KW-1185">Reference proteome</keyword>
<keyword evidence="1 2" id="KW-0067">ATP-binding</keyword>
<dbReference type="RefSeq" id="WP_135444947.1">
    <property type="nucleotide sequence ID" value="NZ_SRLE01000009.1"/>
</dbReference>
<feature type="binding site" evidence="2">
    <location>
        <position position="85"/>
    </location>
    <ligand>
        <name>ATP</name>
        <dbReference type="ChEBI" id="CHEBI:30616"/>
    </ligand>
</feature>
<keyword evidence="1" id="KW-0808">Transferase</keyword>
<dbReference type="InterPro" id="IPR025758">
    <property type="entry name" value="Fic/DOC_N"/>
</dbReference>
<dbReference type="EC" id="2.7.7.108" evidence="1"/>
<evidence type="ECO:0000256" key="4">
    <source>
        <dbReference type="PIRSR" id="PIRSR640198-2"/>
    </source>
</evidence>
<dbReference type="InterPro" id="IPR040198">
    <property type="entry name" value="Fido_containing"/>
</dbReference>
<feature type="binding site" evidence="2">
    <location>
        <position position="263"/>
    </location>
    <ligand>
        <name>ATP</name>
        <dbReference type="ChEBI" id="CHEBI:30616"/>
    </ligand>
</feature>
<dbReference type="GO" id="GO:0070733">
    <property type="term" value="F:AMPylase activity"/>
    <property type="evidence" value="ECO:0007669"/>
    <property type="project" value="UniProtKB-UniRule"/>
</dbReference>
<keyword evidence="1" id="KW-0548">Nucleotidyltransferase</keyword>
<comment type="catalytic activity">
    <reaction evidence="1">
        <text>L-tyrosyl-[protein] + ATP = O-(5'-adenylyl)-L-tyrosyl-[protein] + diphosphate</text>
        <dbReference type="Rhea" id="RHEA:54288"/>
        <dbReference type="Rhea" id="RHEA-COMP:10136"/>
        <dbReference type="Rhea" id="RHEA-COMP:13846"/>
        <dbReference type="ChEBI" id="CHEBI:30616"/>
        <dbReference type="ChEBI" id="CHEBI:33019"/>
        <dbReference type="ChEBI" id="CHEBI:46858"/>
        <dbReference type="ChEBI" id="CHEBI:83624"/>
        <dbReference type="EC" id="2.7.7.108"/>
    </reaction>
</comment>
<dbReference type="Proteomes" id="UP000298050">
    <property type="component" value="Unassembled WGS sequence"/>
</dbReference>
<dbReference type="PANTHER" id="PTHR13504:SF38">
    <property type="entry name" value="FIDO DOMAIN-CONTAINING PROTEIN"/>
    <property type="match status" value="1"/>
</dbReference>
<feature type="binding site" evidence="2">
    <location>
        <begin position="226"/>
        <end position="232"/>
    </location>
    <ligand>
        <name>ATP</name>
        <dbReference type="ChEBI" id="CHEBI:30616"/>
    </ligand>
</feature>